<feature type="transmembrane region" description="Helical" evidence="1">
    <location>
        <begin position="149"/>
        <end position="165"/>
    </location>
</feature>
<proteinExistence type="predicted"/>
<feature type="transmembrane region" description="Helical" evidence="1">
    <location>
        <begin position="125"/>
        <end position="143"/>
    </location>
</feature>
<dbReference type="Pfam" id="PF07331">
    <property type="entry name" value="TctB"/>
    <property type="match status" value="1"/>
</dbReference>
<gene>
    <name evidence="3" type="ORF">QO231_00480</name>
</gene>
<feature type="transmembrane region" description="Helical" evidence="1">
    <location>
        <begin position="172"/>
        <end position="191"/>
    </location>
</feature>
<evidence type="ECO:0000313" key="4">
    <source>
        <dbReference type="Proteomes" id="UP001255416"/>
    </source>
</evidence>
<evidence type="ECO:0000313" key="3">
    <source>
        <dbReference type="EMBL" id="MDU9002319.1"/>
    </source>
</evidence>
<reference evidence="4" key="1">
    <citation type="submission" date="2023-05" db="EMBL/GenBank/DDBJ databases">
        <title>Sedimentitalea sp. nov. JM2-8.</title>
        <authorList>
            <person name="Huang J."/>
        </authorList>
    </citation>
    <scope>NUCLEOTIDE SEQUENCE [LARGE SCALE GENOMIC DNA]</scope>
    <source>
        <strain evidence="4">KHS03</strain>
    </source>
</reference>
<comment type="caution">
    <text evidence="3">The sequence shown here is derived from an EMBL/GenBank/DDBJ whole genome shotgun (WGS) entry which is preliminary data.</text>
</comment>
<sequence>MPPWTGNAAFPAEARRFQLAGAGGRRIGEWMDRIETEHHDGTSDAAPGGYGDCRRPGELAFGLFLLIASCGLFWNAYGIAGFEALSSPGAIPMATTVVMVITSLIVVLRTARLPLTPNETLRRDILPLTVVLFTVLLVIYGVLLKPLGFLPTSALFLVVAIKVLARRGWGWTILISLGSLLLIWLIFRIVFSVLMPSGIVPEAEFIQIFRVMFSGGATK</sequence>
<keyword evidence="1" id="KW-0812">Transmembrane</keyword>
<accession>A0ABU3V824</accession>
<name>A0ABU3V824_9RHOB</name>
<feature type="transmembrane region" description="Helical" evidence="1">
    <location>
        <begin position="59"/>
        <end position="77"/>
    </location>
</feature>
<dbReference type="EMBL" id="JASMWN010000001">
    <property type="protein sequence ID" value="MDU9002319.1"/>
    <property type="molecule type" value="Genomic_DNA"/>
</dbReference>
<dbReference type="InterPro" id="IPR009936">
    <property type="entry name" value="DUF1468"/>
</dbReference>
<dbReference type="Proteomes" id="UP001255416">
    <property type="component" value="Unassembled WGS sequence"/>
</dbReference>
<organism evidence="3 4">
    <name type="scientific">Sedimentitalea todarodis</name>
    <dbReference type="NCBI Taxonomy" id="1631240"/>
    <lineage>
        <taxon>Bacteria</taxon>
        <taxon>Pseudomonadati</taxon>
        <taxon>Pseudomonadota</taxon>
        <taxon>Alphaproteobacteria</taxon>
        <taxon>Rhodobacterales</taxon>
        <taxon>Paracoccaceae</taxon>
        <taxon>Sedimentitalea</taxon>
    </lineage>
</organism>
<keyword evidence="1" id="KW-1133">Transmembrane helix</keyword>
<feature type="transmembrane region" description="Helical" evidence="1">
    <location>
        <begin position="89"/>
        <end position="113"/>
    </location>
</feature>
<keyword evidence="4" id="KW-1185">Reference proteome</keyword>
<evidence type="ECO:0000259" key="2">
    <source>
        <dbReference type="Pfam" id="PF07331"/>
    </source>
</evidence>
<feature type="domain" description="DUF1468" evidence="2">
    <location>
        <begin position="60"/>
        <end position="196"/>
    </location>
</feature>
<evidence type="ECO:0000256" key="1">
    <source>
        <dbReference type="SAM" id="Phobius"/>
    </source>
</evidence>
<keyword evidence="1" id="KW-0472">Membrane</keyword>
<dbReference type="RefSeq" id="WP_316771938.1">
    <property type="nucleotide sequence ID" value="NZ_JASMWN010000001.1"/>
</dbReference>
<protein>
    <submittedName>
        <fullName evidence="3">Tripartite tricarboxylate transporter TctB family protein</fullName>
    </submittedName>
</protein>